<evidence type="ECO:0000313" key="6">
    <source>
        <dbReference type="EMBL" id="GAA1631340.1"/>
    </source>
</evidence>
<feature type="domain" description="HTH lacI-type" evidence="5">
    <location>
        <begin position="2"/>
        <end position="56"/>
    </location>
</feature>
<feature type="region of interest" description="Disordered" evidence="4">
    <location>
        <begin position="312"/>
        <end position="348"/>
    </location>
</feature>
<dbReference type="InterPro" id="IPR028082">
    <property type="entry name" value="Peripla_BP_I"/>
</dbReference>
<dbReference type="GO" id="GO:0003677">
    <property type="term" value="F:DNA binding"/>
    <property type="evidence" value="ECO:0007669"/>
    <property type="project" value="UniProtKB-KW"/>
</dbReference>
<organism evidence="6 7">
    <name type="scientific">Kribbella alba</name>
    <dbReference type="NCBI Taxonomy" id="190197"/>
    <lineage>
        <taxon>Bacteria</taxon>
        <taxon>Bacillati</taxon>
        <taxon>Actinomycetota</taxon>
        <taxon>Actinomycetes</taxon>
        <taxon>Propionibacteriales</taxon>
        <taxon>Kribbellaceae</taxon>
        <taxon>Kribbella</taxon>
    </lineage>
</organism>
<keyword evidence="1" id="KW-0805">Transcription regulation</keyword>
<evidence type="ECO:0000256" key="4">
    <source>
        <dbReference type="SAM" id="MobiDB-lite"/>
    </source>
</evidence>
<accession>A0ABN2F584</accession>
<dbReference type="Gene3D" id="3.40.50.2300">
    <property type="match status" value="2"/>
</dbReference>
<dbReference type="EMBL" id="BAAANE010000004">
    <property type="protein sequence ID" value="GAA1631340.1"/>
    <property type="molecule type" value="Genomic_DNA"/>
</dbReference>
<dbReference type="PROSITE" id="PS50932">
    <property type="entry name" value="HTH_LACI_2"/>
    <property type="match status" value="1"/>
</dbReference>
<dbReference type="PANTHER" id="PTHR30146">
    <property type="entry name" value="LACI-RELATED TRANSCRIPTIONAL REPRESSOR"/>
    <property type="match status" value="1"/>
</dbReference>
<keyword evidence="7" id="KW-1185">Reference proteome</keyword>
<sequence>MATLKQVAAHAEVSVQTVSNALNAPHRLRPDTLQRVTKSIELLNYRPNRNARSLRTSAVELIGYCVPSWPNGQAHLVMDQFLHALCTAAETTSRHILLFTAPVGLEGMPVYEDLHARRLVDGFVLSQTETHDPRHGWLKEQEIPFVSFGRVWKETTQPGPFVDVDGAAGCAAAVRHLYDAGRRRIGFLSWPKSSGLAEDRLSGWSDACKQLGLSTSGRAMRCVDDTIDEGAGATAELLDATEPVDGIVAISDVLALGALSELNRRGLTAGVEVGVTGFDDSPLASVVSPALTSIRQPMDQIATELIDILTAPTRRSADNPDADPTPARSSTERLLQPELVIRGSSAPG</sequence>
<dbReference type="Pfam" id="PF13377">
    <property type="entry name" value="Peripla_BP_3"/>
    <property type="match status" value="1"/>
</dbReference>
<gene>
    <name evidence="6" type="ORF">GCM10009744_19450</name>
</gene>
<dbReference type="PANTHER" id="PTHR30146:SF109">
    <property type="entry name" value="HTH-TYPE TRANSCRIPTIONAL REGULATOR GALS"/>
    <property type="match status" value="1"/>
</dbReference>
<name>A0ABN2F584_9ACTN</name>
<dbReference type="InterPro" id="IPR010982">
    <property type="entry name" value="Lambda_DNA-bd_dom_sf"/>
</dbReference>
<keyword evidence="2 6" id="KW-0238">DNA-binding</keyword>
<dbReference type="CDD" id="cd06292">
    <property type="entry name" value="PBP1_AglR_RafR-like"/>
    <property type="match status" value="1"/>
</dbReference>
<proteinExistence type="predicted"/>
<evidence type="ECO:0000256" key="3">
    <source>
        <dbReference type="ARBA" id="ARBA00023163"/>
    </source>
</evidence>
<evidence type="ECO:0000256" key="1">
    <source>
        <dbReference type="ARBA" id="ARBA00023015"/>
    </source>
</evidence>
<dbReference type="Pfam" id="PF00356">
    <property type="entry name" value="LacI"/>
    <property type="match status" value="1"/>
</dbReference>
<dbReference type="RefSeq" id="WP_344110644.1">
    <property type="nucleotide sequence ID" value="NZ_BAAANE010000004.1"/>
</dbReference>
<reference evidence="6 7" key="1">
    <citation type="journal article" date="2019" name="Int. J. Syst. Evol. Microbiol.">
        <title>The Global Catalogue of Microorganisms (GCM) 10K type strain sequencing project: providing services to taxonomists for standard genome sequencing and annotation.</title>
        <authorList>
            <consortium name="The Broad Institute Genomics Platform"/>
            <consortium name="The Broad Institute Genome Sequencing Center for Infectious Disease"/>
            <person name="Wu L."/>
            <person name="Ma J."/>
        </authorList>
    </citation>
    <scope>NUCLEOTIDE SEQUENCE [LARGE SCALE GENOMIC DNA]</scope>
    <source>
        <strain evidence="6 7">JCM 14306</strain>
    </source>
</reference>
<dbReference type="SUPFAM" id="SSF53822">
    <property type="entry name" value="Periplasmic binding protein-like I"/>
    <property type="match status" value="1"/>
</dbReference>
<keyword evidence="3" id="KW-0804">Transcription</keyword>
<dbReference type="InterPro" id="IPR046335">
    <property type="entry name" value="LacI/GalR-like_sensor"/>
</dbReference>
<dbReference type="CDD" id="cd01392">
    <property type="entry name" value="HTH_LacI"/>
    <property type="match status" value="1"/>
</dbReference>
<protein>
    <submittedName>
        <fullName evidence="6">LacI family DNA-binding transcriptional regulator</fullName>
    </submittedName>
</protein>
<dbReference type="SMART" id="SM00354">
    <property type="entry name" value="HTH_LACI"/>
    <property type="match status" value="1"/>
</dbReference>
<dbReference type="Gene3D" id="1.10.260.40">
    <property type="entry name" value="lambda repressor-like DNA-binding domains"/>
    <property type="match status" value="1"/>
</dbReference>
<dbReference type="InterPro" id="IPR000843">
    <property type="entry name" value="HTH_LacI"/>
</dbReference>
<evidence type="ECO:0000256" key="2">
    <source>
        <dbReference type="ARBA" id="ARBA00023125"/>
    </source>
</evidence>
<dbReference type="Proteomes" id="UP001501319">
    <property type="component" value="Unassembled WGS sequence"/>
</dbReference>
<comment type="caution">
    <text evidence="6">The sequence shown here is derived from an EMBL/GenBank/DDBJ whole genome shotgun (WGS) entry which is preliminary data.</text>
</comment>
<evidence type="ECO:0000313" key="7">
    <source>
        <dbReference type="Proteomes" id="UP001501319"/>
    </source>
</evidence>
<evidence type="ECO:0000259" key="5">
    <source>
        <dbReference type="PROSITE" id="PS50932"/>
    </source>
</evidence>
<dbReference type="SUPFAM" id="SSF47413">
    <property type="entry name" value="lambda repressor-like DNA-binding domains"/>
    <property type="match status" value="1"/>
</dbReference>